<evidence type="ECO:0000256" key="11">
    <source>
        <dbReference type="ARBA" id="ARBA00023136"/>
    </source>
</evidence>
<evidence type="ECO:0000256" key="10">
    <source>
        <dbReference type="ARBA" id="ARBA00022989"/>
    </source>
</evidence>
<evidence type="ECO:0000313" key="21">
    <source>
        <dbReference type="EMBL" id="CAD6193478.1"/>
    </source>
</evidence>
<dbReference type="InterPro" id="IPR009658">
    <property type="entry name" value="DUF1248"/>
</dbReference>
<evidence type="ECO:0000256" key="17">
    <source>
        <dbReference type="SAM" id="SignalP"/>
    </source>
</evidence>
<dbReference type="GO" id="GO:0045202">
    <property type="term" value="C:synapse"/>
    <property type="evidence" value="ECO:0007669"/>
    <property type="project" value="GOC"/>
</dbReference>
<dbReference type="PANTHER" id="PTHR22589:SF14">
    <property type="entry name" value="CHOLINE O-ACETYLTRANSFERASE"/>
    <property type="match status" value="1"/>
</dbReference>
<evidence type="ECO:0000259" key="20">
    <source>
        <dbReference type="Pfam" id="PF18014"/>
    </source>
</evidence>
<evidence type="ECO:0000259" key="18">
    <source>
        <dbReference type="Pfam" id="PF00755"/>
    </source>
</evidence>
<dbReference type="Proteomes" id="UP000835052">
    <property type="component" value="Unassembled WGS sequence"/>
</dbReference>
<dbReference type="Pfam" id="PF06852">
    <property type="entry name" value="DUF1248"/>
    <property type="match status" value="1"/>
</dbReference>
<dbReference type="GO" id="GO:0007274">
    <property type="term" value="P:neuromuscular synaptic transmission"/>
    <property type="evidence" value="ECO:0007669"/>
    <property type="project" value="TreeGrafter"/>
</dbReference>
<reference evidence="21" key="1">
    <citation type="submission" date="2020-10" db="EMBL/GenBank/DDBJ databases">
        <authorList>
            <person name="Kikuchi T."/>
        </authorList>
    </citation>
    <scope>NUCLEOTIDE SEQUENCE</scope>
    <source>
        <strain evidence="21">NKZ352</strain>
    </source>
</reference>
<dbReference type="Gene3D" id="3.40.50.2000">
    <property type="entry name" value="Glycogen Phosphorylase B"/>
    <property type="match status" value="1"/>
</dbReference>
<dbReference type="InterPro" id="IPR039551">
    <property type="entry name" value="Cho/carn_acyl_trans"/>
</dbReference>
<dbReference type="GO" id="GO:0005737">
    <property type="term" value="C:cytoplasm"/>
    <property type="evidence" value="ECO:0007669"/>
    <property type="project" value="TreeGrafter"/>
</dbReference>
<feature type="domain" description="YitH/HolE acetyltransferase (GNAT)" evidence="20">
    <location>
        <begin position="671"/>
        <end position="746"/>
    </location>
</feature>
<evidence type="ECO:0000313" key="22">
    <source>
        <dbReference type="Proteomes" id="UP000835052"/>
    </source>
</evidence>
<keyword evidence="8 17" id="KW-0732">Signal</keyword>
<proteinExistence type="inferred from homology"/>
<feature type="domain" description="DUF1248" evidence="19">
    <location>
        <begin position="502"/>
        <end position="603"/>
    </location>
</feature>
<accession>A0A8S1HGJ2</accession>
<dbReference type="EMBL" id="CAJGYM010000035">
    <property type="protein sequence ID" value="CAD6193478.1"/>
    <property type="molecule type" value="Genomic_DNA"/>
</dbReference>
<sequence>MKIGALVFLPMALAYKVLIYSPTIGTSHCKFMGAIANSLTDAGHHVTILSPLVDPDLHASSFSKDAEIIETHPPLFSGEGIKSLLLNMWTLHTDIPVTVLASSQTVYDAANSAIGESIPYSSSPGLYHVNGEKMTLFERLDSLIRGVLHPREHERTHDRETESCRKWLRSNVSHWKKLVAEAAFFLTNSNPILDFPRPVLHKSIAVGGLTVDFEKIERIKLSEEWIKVLKERSKTVLVSFGSMARSDLMPLSYRTCLLHAFSSMPDVTFIWKYEQQNVSWAGNVENIHFSSWIPQTALLADSRLTAFLTHGGLGSITEVAHLGKPAVVVPLAFDQTRNARMLERHGSALVLPKTMLSDQETLRRSLHRIVSDPMYKAKSARLAQLLRNQPLRPSDLVVKYVEYAARSYEYHGVLLTKPRPRMFKAAGRITVVKQGLPTHIVPILNSFPNGDSALTEMNGSAKLIAKSATNFSSRRLLRTVMKTNNSVVKPSPTSEMASVSSSYEMMINPPKEFWNEFWETTSSNENYCFQQNDDSKFENFEEYYFVALVDSGTSKKRKKEAGQHMCTGEMRLRESQEPLFALGWVWTRPEYRGLGLVNKTFETCRQLSQGHNLFLLGVPDMSQWYAKRGVNKFGEGKNLVFSMPVSNLALSFLPQQAYFYKKISTEVLEDIRTYDEKVTPVDRWDFVKSWLTANGSHFNAIYDASNKMVGFCNVRETSNKTLTVEPVYADSEEMAVLLLQKTLAEIPDLGSFSNLVYVAPASNQRAHLVAERLSEGKFECEEYSRPQFDQKVIPVNSQHVFGGQCQCSLPVLPVPELEETLTRVLEYTEQFSKINKYAHEATKKAVEDFRQNFKHLHQNVVDIAKSKANWSSRPWMDGEFLRERSSLLILTTSVVALPPRVVRSLDEQVALATLFARGAMLVRDQCLEESEAIARGVGATKMCAAQFKWLYDGYREPGVDIDRIFKKKFNRTADEHIIVMFENEPYVVDIRKAGQVVSAEELFAQMKAIASRRSEQTIVPVSVATAAKRDVAAQFWTDMMKDAKNAQSLEMIKNAQFVICIDSPDARTPSNSASDQLIQALVGGSVNRFNRWYDQSLQFFVGANGNTGMAFEHSTADGTAIHVVVERIINYIDKNLKKIKPLGKTMETKGFPLKFKVPQSSETVLRETVAECEKMCSGFEANRLEFNDFGKNHIKSLKVSPDSFLQVALQLTFFRQNFRYGRTENGRSMTKELTAFLSSVDGDSSTVRDFELHTTQNIKSEKSQLLRKALVRQSQVVGQCKAGKGIDTHLHALEYFSRKNGGKRPMLFDDPLYQSLFRFTLLSSQTRFPDGFMAAFGVGDPQDYAVCYVIEPHRIVAHVSSDRRNAHPLELFEQQLQQSFRDLSFWLSLKSD</sequence>
<keyword evidence="7" id="KW-0812">Transmembrane</keyword>
<dbReference type="SUPFAM" id="SSF55729">
    <property type="entry name" value="Acyl-CoA N-acyltransferases (Nat)"/>
    <property type="match status" value="1"/>
</dbReference>
<keyword evidence="11" id="KW-0472">Membrane</keyword>
<feature type="signal peptide" evidence="17">
    <location>
        <begin position="1"/>
        <end position="19"/>
    </location>
</feature>
<dbReference type="GO" id="GO:0043005">
    <property type="term" value="C:neuron projection"/>
    <property type="evidence" value="ECO:0007669"/>
    <property type="project" value="TreeGrafter"/>
</dbReference>
<keyword evidence="5" id="KW-0328">Glycosyltransferase</keyword>
<organism evidence="21 22">
    <name type="scientific">Caenorhabditis auriculariae</name>
    <dbReference type="NCBI Taxonomy" id="2777116"/>
    <lineage>
        <taxon>Eukaryota</taxon>
        <taxon>Metazoa</taxon>
        <taxon>Ecdysozoa</taxon>
        <taxon>Nematoda</taxon>
        <taxon>Chromadorea</taxon>
        <taxon>Rhabditida</taxon>
        <taxon>Rhabditina</taxon>
        <taxon>Rhabditomorpha</taxon>
        <taxon>Rhabditoidea</taxon>
        <taxon>Rhabditidae</taxon>
        <taxon>Peloderinae</taxon>
        <taxon>Caenorhabditis</taxon>
    </lineage>
</organism>
<dbReference type="SUPFAM" id="SSF52777">
    <property type="entry name" value="CoA-dependent acyltransferases"/>
    <property type="match status" value="2"/>
</dbReference>
<dbReference type="OrthoDB" id="6257525at2759"/>
<dbReference type="InterPro" id="IPR042231">
    <property type="entry name" value="Cho/carn_acyl_trans_2"/>
</dbReference>
<dbReference type="Pfam" id="PF18014">
    <property type="entry name" value="Acetyltransf_18"/>
    <property type="match status" value="1"/>
</dbReference>
<evidence type="ECO:0000256" key="14">
    <source>
        <dbReference type="ARBA" id="ARBA00040495"/>
    </source>
</evidence>
<keyword evidence="12" id="KW-0012">Acyltransferase</keyword>
<keyword evidence="6" id="KW-0808">Transferase</keyword>
<dbReference type="GO" id="GO:0016020">
    <property type="term" value="C:membrane"/>
    <property type="evidence" value="ECO:0007669"/>
    <property type="project" value="UniProtKB-SubCell"/>
</dbReference>
<evidence type="ECO:0000256" key="9">
    <source>
        <dbReference type="ARBA" id="ARBA00022979"/>
    </source>
</evidence>
<comment type="similarity">
    <text evidence="2">Belongs to the carnitine/choline acetyltransferase family.</text>
</comment>
<dbReference type="Gene3D" id="3.30.559.10">
    <property type="entry name" value="Chloramphenicol acetyltransferase-like domain"/>
    <property type="match status" value="1"/>
</dbReference>
<evidence type="ECO:0000259" key="19">
    <source>
        <dbReference type="Pfam" id="PF06852"/>
    </source>
</evidence>
<dbReference type="PANTHER" id="PTHR22589">
    <property type="entry name" value="CARNITINE O-ACYLTRANSFERASE"/>
    <property type="match status" value="1"/>
</dbReference>
<evidence type="ECO:0000256" key="5">
    <source>
        <dbReference type="ARBA" id="ARBA00022676"/>
    </source>
</evidence>
<evidence type="ECO:0000256" key="16">
    <source>
        <dbReference type="PIRSR" id="PIRSR600542-1"/>
    </source>
</evidence>
<dbReference type="InterPro" id="IPR016181">
    <property type="entry name" value="Acyl_CoA_acyltransferase"/>
</dbReference>
<evidence type="ECO:0000256" key="1">
    <source>
        <dbReference type="ARBA" id="ARBA00004167"/>
    </source>
</evidence>
<name>A0A8S1HGJ2_9PELO</name>
<evidence type="ECO:0000256" key="2">
    <source>
        <dbReference type="ARBA" id="ARBA00005232"/>
    </source>
</evidence>
<dbReference type="FunFam" id="3.40.50.2000:FF:000038">
    <property type="entry name" value="UDP-GlucuronosylTransferase"/>
    <property type="match status" value="1"/>
</dbReference>
<keyword evidence="22" id="KW-1185">Reference proteome</keyword>
<comment type="caution">
    <text evidence="21">The sequence shown here is derived from an EMBL/GenBank/DDBJ whole genome shotgun (WGS) entry which is preliminary data.</text>
</comment>
<evidence type="ECO:0000256" key="4">
    <source>
        <dbReference type="ARBA" id="ARBA00012544"/>
    </source>
</evidence>
<evidence type="ECO:0000256" key="12">
    <source>
        <dbReference type="ARBA" id="ARBA00023315"/>
    </source>
</evidence>
<keyword evidence="9" id="KW-0530">Neurotransmitter biosynthesis</keyword>
<dbReference type="Gene3D" id="3.40.630.90">
    <property type="match status" value="1"/>
</dbReference>
<dbReference type="InterPro" id="IPR000542">
    <property type="entry name" value="Carn_acyl_trans"/>
</dbReference>
<comment type="similarity">
    <text evidence="3">Belongs to the UDP-glycosyltransferase family.</text>
</comment>
<dbReference type="Pfam" id="PF00755">
    <property type="entry name" value="Carn_acyltransf"/>
    <property type="match status" value="1"/>
</dbReference>
<dbReference type="CDD" id="cd03784">
    <property type="entry name" value="GT1_Gtf-like"/>
    <property type="match status" value="1"/>
</dbReference>
<comment type="subcellular location">
    <subcellularLocation>
        <location evidence="1">Membrane</location>
        <topology evidence="1">Single-pass membrane protein</topology>
    </subcellularLocation>
</comment>
<dbReference type="EC" id="2.3.1.6" evidence="13"/>
<gene>
    <name evidence="21" type="ORF">CAUJ_LOCUS9397</name>
</gene>
<dbReference type="SUPFAM" id="SSF53756">
    <property type="entry name" value="UDP-Glycosyltransferase/glycogen phosphorylase"/>
    <property type="match status" value="1"/>
</dbReference>
<protein>
    <recommendedName>
        <fullName evidence="14">Choline O-acetyltransferase</fullName>
        <ecNumber evidence="13">2.3.1.6</ecNumber>
        <ecNumber evidence="4">2.4.1.17</ecNumber>
    </recommendedName>
</protein>
<dbReference type="GO" id="GO:0008292">
    <property type="term" value="P:acetylcholine biosynthetic process"/>
    <property type="evidence" value="ECO:0007669"/>
    <property type="project" value="TreeGrafter"/>
</dbReference>
<feature type="domain" description="Choline/carnitine acyltransferase" evidence="18">
    <location>
        <begin position="812"/>
        <end position="1378"/>
    </location>
</feature>
<evidence type="ECO:0000256" key="15">
    <source>
        <dbReference type="ARBA" id="ARBA00047475"/>
    </source>
</evidence>
<dbReference type="Gene3D" id="3.30.559.70">
    <property type="entry name" value="Choline/Carnitine o-acyltransferase, domain 2"/>
    <property type="match status" value="1"/>
</dbReference>
<dbReference type="InterPro" id="IPR041496">
    <property type="entry name" value="YitH/HolE_GNAT"/>
</dbReference>
<dbReference type="InterPro" id="IPR002213">
    <property type="entry name" value="UDP_glucos_trans"/>
</dbReference>
<keyword evidence="10" id="KW-1133">Transmembrane helix</keyword>
<dbReference type="GO" id="GO:0015020">
    <property type="term" value="F:glucuronosyltransferase activity"/>
    <property type="evidence" value="ECO:0007669"/>
    <property type="project" value="UniProtKB-EC"/>
</dbReference>
<dbReference type="InterPro" id="IPR023213">
    <property type="entry name" value="CAT-like_dom_sf"/>
</dbReference>
<evidence type="ECO:0000256" key="6">
    <source>
        <dbReference type="ARBA" id="ARBA00022679"/>
    </source>
</evidence>
<evidence type="ECO:0000256" key="8">
    <source>
        <dbReference type="ARBA" id="ARBA00022729"/>
    </source>
</evidence>
<feature type="active site" description="Proton acceptor" evidence="16">
    <location>
        <position position="1113"/>
    </location>
</feature>
<dbReference type="Pfam" id="PF00201">
    <property type="entry name" value="UDPGT"/>
    <property type="match status" value="1"/>
</dbReference>
<evidence type="ECO:0000256" key="3">
    <source>
        <dbReference type="ARBA" id="ARBA00009995"/>
    </source>
</evidence>
<dbReference type="EC" id="2.4.1.17" evidence="4"/>
<comment type="catalytic activity">
    <reaction evidence="15">
        <text>glucuronate acceptor + UDP-alpha-D-glucuronate = acceptor beta-D-glucuronoside + UDP + H(+)</text>
        <dbReference type="Rhea" id="RHEA:21032"/>
        <dbReference type="ChEBI" id="CHEBI:15378"/>
        <dbReference type="ChEBI" id="CHEBI:58052"/>
        <dbReference type="ChEBI" id="CHEBI:58223"/>
        <dbReference type="ChEBI" id="CHEBI:132367"/>
        <dbReference type="ChEBI" id="CHEBI:132368"/>
        <dbReference type="EC" id="2.4.1.17"/>
    </reaction>
</comment>
<dbReference type="GO" id="GO:0004102">
    <property type="term" value="F:choline O-acetyltransferase activity"/>
    <property type="evidence" value="ECO:0007669"/>
    <property type="project" value="UniProtKB-EC"/>
</dbReference>
<feature type="chain" id="PRO_5035849438" description="Choline O-acetyltransferase" evidence="17">
    <location>
        <begin position="20"/>
        <end position="1392"/>
    </location>
</feature>
<evidence type="ECO:0000256" key="7">
    <source>
        <dbReference type="ARBA" id="ARBA00022692"/>
    </source>
</evidence>
<evidence type="ECO:0000256" key="13">
    <source>
        <dbReference type="ARBA" id="ARBA00039091"/>
    </source>
</evidence>